<protein>
    <submittedName>
        <fullName evidence="2">Uncharacterized protein</fullName>
    </submittedName>
</protein>
<reference evidence="2" key="1">
    <citation type="submission" date="2020-06" db="EMBL/GenBank/DDBJ databases">
        <authorList>
            <person name="Li T."/>
            <person name="Hu X."/>
            <person name="Zhang T."/>
            <person name="Song X."/>
            <person name="Zhang H."/>
            <person name="Dai N."/>
            <person name="Sheng W."/>
            <person name="Hou X."/>
            <person name="Wei L."/>
        </authorList>
    </citation>
    <scope>NUCLEOTIDE SEQUENCE</scope>
    <source>
        <strain evidence="2">KEN1</strain>
        <tissue evidence="2">Leaf</tissue>
    </source>
</reference>
<evidence type="ECO:0000256" key="1">
    <source>
        <dbReference type="SAM" id="MobiDB-lite"/>
    </source>
</evidence>
<feature type="compositionally biased region" description="Polar residues" evidence="1">
    <location>
        <begin position="42"/>
        <end position="57"/>
    </location>
</feature>
<name>A0AAW2Y4W4_9LAMI</name>
<feature type="region of interest" description="Disordered" evidence="1">
    <location>
        <begin position="29"/>
        <end position="72"/>
    </location>
</feature>
<sequence length="72" mass="8015">DMDSGEIVVSSIRTGMKREFAMMMKAQSEMGALPAGRRRTTRSQSTVGSSTAYVRSANKSESKKAWDVWRLI</sequence>
<dbReference type="EMBL" id="JACGWN010000002">
    <property type="protein sequence ID" value="KAL0460739.1"/>
    <property type="molecule type" value="Genomic_DNA"/>
</dbReference>
<organism evidence="2">
    <name type="scientific">Sesamum latifolium</name>
    <dbReference type="NCBI Taxonomy" id="2727402"/>
    <lineage>
        <taxon>Eukaryota</taxon>
        <taxon>Viridiplantae</taxon>
        <taxon>Streptophyta</taxon>
        <taxon>Embryophyta</taxon>
        <taxon>Tracheophyta</taxon>
        <taxon>Spermatophyta</taxon>
        <taxon>Magnoliopsida</taxon>
        <taxon>eudicotyledons</taxon>
        <taxon>Gunneridae</taxon>
        <taxon>Pentapetalae</taxon>
        <taxon>asterids</taxon>
        <taxon>lamiids</taxon>
        <taxon>Lamiales</taxon>
        <taxon>Pedaliaceae</taxon>
        <taxon>Sesamum</taxon>
    </lineage>
</organism>
<feature type="non-terminal residue" evidence="2">
    <location>
        <position position="1"/>
    </location>
</feature>
<feature type="compositionally biased region" description="Basic and acidic residues" evidence="1">
    <location>
        <begin position="58"/>
        <end position="72"/>
    </location>
</feature>
<comment type="caution">
    <text evidence="2">The sequence shown here is derived from an EMBL/GenBank/DDBJ whole genome shotgun (WGS) entry which is preliminary data.</text>
</comment>
<dbReference type="AlphaFoldDB" id="A0AAW2Y4W4"/>
<reference evidence="2" key="2">
    <citation type="journal article" date="2024" name="Plant">
        <title>Genomic evolution and insights into agronomic trait innovations of Sesamum species.</title>
        <authorList>
            <person name="Miao H."/>
            <person name="Wang L."/>
            <person name="Qu L."/>
            <person name="Liu H."/>
            <person name="Sun Y."/>
            <person name="Le M."/>
            <person name="Wang Q."/>
            <person name="Wei S."/>
            <person name="Zheng Y."/>
            <person name="Lin W."/>
            <person name="Duan Y."/>
            <person name="Cao H."/>
            <person name="Xiong S."/>
            <person name="Wang X."/>
            <person name="Wei L."/>
            <person name="Li C."/>
            <person name="Ma Q."/>
            <person name="Ju M."/>
            <person name="Zhao R."/>
            <person name="Li G."/>
            <person name="Mu C."/>
            <person name="Tian Q."/>
            <person name="Mei H."/>
            <person name="Zhang T."/>
            <person name="Gao T."/>
            <person name="Zhang H."/>
        </authorList>
    </citation>
    <scope>NUCLEOTIDE SEQUENCE</scope>
    <source>
        <strain evidence="2">KEN1</strain>
    </source>
</reference>
<gene>
    <name evidence="2" type="ORF">Slati_0701100</name>
</gene>
<proteinExistence type="predicted"/>
<evidence type="ECO:0000313" key="2">
    <source>
        <dbReference type="EMBL" id="KAL0460739.1"/>
    </source>
</evidence>
<accession>A0AAW2Y4W4</accession>